<dbReference type="EMBL" id="MNCJ02000329">
    <property type="protein sequence ID" value="KAF5768958.1"/>
    <property type="molecule type" value="Genomic_DNA"/>
</dbReference>
<protein>
    <submittedName>
        <fullName evidence="1">Uncharacterized protein</fullName>
    </submittedName>
</protein>
<keyword evidence="2" id="KW-1185">Reference proteome</keyword>
<evidence type="ECO:0000313" key="2">
    <source>
        <dbReference type="Proteomes" id="UP000215914"/>
    </source>
</evidence>
<sequence length="50" mass="5981">MHTIFTEAGIECVCLLQCFYRTDTNARGFIPVFHWERLEEWMLCGEKLLE</sequence>
<comment type="caution">
    <text evidence="1">The sequence shown here is derived from an EMBL/GenBank/DDBJ whole genome shotgun (WGS) entry which is preliminary data.</text>
</comment>
<dbReference type="Proteomes" id="UP000215914">
    <property type="component" value="Unassembled WGS sequence"/>
</dbReference>
<gene>
    <name evidence="1" type="ORF">HanXRQr2_Chr14g0642611</name>
</gene>
<name>A0A9K3H7K2_HELAN</name>
<dbReference type="AlphaFoldDB" id="A0A9K3H7K2"/>
<organism evidence="1 2">
    <name type="scientific">Helianthus annuus</name>
    <name type="common">Common sunflower</name>
    <dbReference type="NCBI Taxonomy" id="4232"/>
    <lineage>
        <taxon>Eukaryota</taxon>
        <taxon>Viridiplantae</taxon>
        <taxon>Streptophyta</taxon>
        <taxon>Embryophyta</taxon>
        <taxon>Tracheophyta</taxon>
        <taxon>Spermatophyta</taxon>
        <taxon>Magnoliopsida</taxon>
        <taxon>eudicotyledons</taxon>
        <taxon>Gunneridae</taxon>
        <taxon>Pentapetalae</taxon>
        <taxon>asterids</taxon>
        <taxon>campanulids</taxon>
        <taxon>Asterales</taxon>
        <taxon>Asteraceae</taxon>
        <taxon>Asteroideae</taxon>
        <taxon>Heliantheae alliance</taxon>
        <taxon>Heliantheae</taxon>
        <taxon>Helianthus</taxon>
    </lineage>
</organism>
<reference evidence="1" key="2">
    <citation type="submission" date="2020-06" db="EMBL/GenBank/DDBJ databases">
        <title>Helianthus annuus Genome sequencing and assembly Release 2.</title>
        <authorList>
            <person name="Gouzy J."/>
            <person name="Langlade N."/>
            <person name="Munos S."/>
        </authorList>
    </citation>
    <scope>NUCLEOTIDE SEQUENCE</scope>
    <source>
        <tissue evidence="1">Leaves</tissue>
    </source>
</reference>
<dbReference type="Gramene" id="mRNA:HanXRQr2_Chr14g0642611">
    <property type="protein sequence ID" value="mRNA:HanXRQr2_Chr14g0642611"/>
    <property type="gene ID" value="HanXRQr2_Chr14g0642611"/>
</dbReference>
<reference evidence="1" key="1">
    <citation type="journal article" date="2017" name="Nature">
        <title>The sunflower genome provides insights into oil metabolism, flowering and Asterid evolution.</title>
        <authorList>
            <person name="Badouin H."/>
            <person name="Gouzy J."/>
            <person name="Grassa C.J."/>
            <person name="Murat F."/>
            <person name="Staton S.E."/>
            <person name="Cottret L."/>
            <person name="Lelandais-Briere C."/>
            <person name="Owens G.L."/>
            <person name="Carrere S."/>
            <person name="Mayjonade B."/>
            <person name="Legrand L."/>
            <person name="Gill N."/>
            <person name="Kane N.C."/>
            <person name="Bowers J.E."/>
            <person name="Hubner S."/>
            <person name="Bellec A."/>
            <person name="Berard A."/>
            <person name="Berges H."/>
            <person name="Blanchet N."/>
            <person name="Boniface M.C."/>
            <person name="Brunel D."/>
            <person name="Catrice O."/>
            <person name="Chaidir N."/>
            <person name="Claudel C."/>
            <person name="Donnadieu C."/>
            <person name="Faraut T."/>
            <person name="Fievet G."/>
            <person name="Helmstetter N."/>
            <person name="King M."/>
            <person name="Knapp S.J."/>
            <person name="Lai Z."/>
            <person name="Le Paslier M.C."/>
            <person name="Lippi Y."/>
            <person name="Lorenzon L."/>
            <person name="Mandel J.R."/>
            <person name="Marage G."/>
            <person name="Marchand G."/>
            <person name="Marquand E."/>
            <person name="Bret-Mestries E."/>
            <person name="Morien E."/>
            <person name="Nambeesan S."/>
            <person name="Nguyen T."/>
            <person name="Pegot-Espagnet P."/>
            <person name="Pouilly N."/>
            <person name="Raftis F."/>
            <person name="Sallet E."/>
            <person name="Schiex T."/>
            <person name="Thomas J."/>
            <person name="Vandecasteele C."/>
            <person name="Vares D."/>
            <person name="Vear F."/>
            <person name="Vautrin S."/>
            <person name="Crespi M."/>
            <person name="Mangin B."/>
            <person name="Burke J.M."/>
            <person name="Salse J."/>
            <person name="Munos S."/>
            <person name="Vincourt P."/>
            <person name="Rieseberg L.H."/>
            <person name="Langlade N.B."/>
        </authorList>
    </citation>
    <scope>NUCLEOTIDE SEQUENCE</scope>
    <source>
        <tissue evidence="1">Leaves</tissue>
    </source>
</reference>
<evidence type="ECO:0000313" key="1">
    <source>
        <dbReference type="EMBL" id="KAF5768958.1"/>
    </source>
</evidence>
<proteinExistence type="predicted"/>
<accession>A0A9K3H7K2</accession>